<dbReference type="InterPro" id="IPR036721">
    <property type="entry name" value="RCK_C_sf"/>
</dbReference>
<dbReference type="PROSITE" id="PS51202">
    <property type="entry name" value="RCK_C"/>
    <property type="match status" value="1"/>
</dbReference>
<evidence type="ECO:0000313" key="9">
    <source>
        <dbReference type="EMBL" id="SDM54316.1"/>
    </source>
</evidence>
<gene>
    <name evidence="9" type="ORF">SAMN05192585_10159</name>
</gene>
<dbReference type="RefSeq" id="WP_092637317.1">
    <property type="nucleotide sequence ID" value="NZ_FNID01000001.1"/>
</dbReference>
<dbReference type="SUPFAM" id="SSF116726">
    <property type="entry name" value="TrkA C-terminal domain-like"/>
    <property type="match status" value="1"/>
</dbReference>
<dbReference type="AlphaFoldDB" id="A0A1G9U326"/>
<protein>
    <recommendedName>
        <fullName evidence="1">Trk system potassium uptake protein TrkA</fullName>
    </recommendedName>
</protein>
<dbReference type="GO" id="GO:0015079">
    <property type="term" value="F:potassium ion transmembrane transporter activity"/>
    <property type="evidence" value="ECO:0007669"/>
    <property type="project" value="InterPro"/>
</dbReference>
<evidence type="ECO:0000256" key="6">
    <source>
        <dbReference type="ARBA" id="ARBA00023065"/>
    </source>
</evidence>
<dbReference type="PROSITE" id="PS51201">
    <property type="entry name" value="RCK_N"/>
    <property type="match status" value="1"/>
</dbReference>
<dbReference type="Gene3D" id="3.30.70.1450">
    <property type="entry name" value="Regulator of K+ conductance, C-terminal domain"/>
    <property type="match status" value="1"/>
</dbReference>
<dbReference type="OrthoDB" id="9775180at2"/>
<reference evidence="9 10" key="1">
    <citation type="submission" date="2016-10" db="EMBL/GenBank/DDBJ databases">
        <authorList>
            <person name="de Groot N.N."/>
        </authorList>
    </citation>
    <scope>NUCLEOTIDE SEQUENCE [LARGE SCALE GENOMIC DNA]</scope>
    <source>
        <strain evidence="9 10">CGMCC 1.5012</strain>
    </source>
</reference>
<dbReference type="PANTHER" id="PTHR43833">
    <property type="entry name" value="POTASSIUM CHANNEL PROTEIN 2-RELATED-RELATED"/>
    <property type="match status" value="1"/>
</dbReference>
<dbReference type="InterPro" id="IPR036291">
    <property type="entry name" value="NAD(P)-bd_dom_sf"/>
</dbReference>
<feature type="domain" description="RCK N-terminal" evidence="7">
    <location>
        <begin position="1"/>
        <end position="119"/>
    </location>
</feature>
<dbReference type="PRINTS" id="PR00335">
    <property type="entry name" value="KUPTAKETRKA"/>
</dbReference>
<evidence type="ECO:0000259" key="7">
    <source>
        <dbReference type="PROSITE" id="PS51201"/>
    </source>
</evidence>
<dbReference type="Pfam" id="PF02080">
    <property type="entry name" value="TrkA_C"/>
    <property type="match status" value="1"/>
</dbReference>
<dbReference type="Proteomes" id="UP000199182">
    <property type="component" value="Unassembled WGS sequence"/>
</dbReference>
<dbReference type="PANTHER" id="PTHR43833:SF5">
    <property type="entry name" value="TRK SYSTEM POTASSIUM UPTAKE PROTEIN TRKA"/>
    <property type="match status" value="1"/>
</dbReference>
<dbReference type="Gene3D" id="3.40.50.720">
    <property type="entry name" value="NAD(P)-binding Rossmann-like Domain"/>
    <property type="match status" value="1"/>
</dbReference>
<accession>A0A1G9U326</accession>
<proteinExistence type="predicted"/>
<name>A0A1G9U326_9FIRM</name>
<dbReference type="InterPro" id="IPR006037">
    <property type="entry name" value="RCK_C"/>
</dbReference>
<dbReference type="InterPro" id="IPR050721">
    <property type="entry name" value="Trk_Ktr_HKT_K-transport"/>
</dbReference>
<keyword evidence="3" id="KW-0633">Potassium transport</keyword>
<dbReference type="STRING" id="258515.SAMN05192585_10159"/>
<keyword evidence="10" id="KW-1185">Reference proteome</keyword>
<dbReference type="InterPro" id="IPR006036">
    <property type="entry name" value="K_uptake_TrkA"/>
</dbReference>
<organism evidence="9 10">
    <name type="scientific">Acetanaerobacterium elongatum</name>
    <dbReference type="NCBI Taxonomy" id="258515"/>
    <lineage>
        <taxon>Bacteria</taxon>
        <taxon>Bacillati</taxon>
        <taxon>Bacillota</taxon>
        <taxon>Clostridia</taxon>
        <taxon>Eubacteriales</taxon>
        <taxon>Oscillospiraceae</taxon>
        <taxon>Acetanaerobacterium</taxon>
    </lineage>
</organism>
<keyword evidence="5" id="KW-0520">NAD</keyword>
<evidence type="ECO:0000256" key="4">
    <source>
        <dbReference type="ARBA" id="ARBA00022958"/>
    </source>
</evidence>
<feature type="domain" description="RCK C-terminal" evidence="8">
    <location>
        <begin position="137"/>
        <end position="218"/>
    </location>
</feature>
<evidence type="ECO:0000256" key="2">
    <source>
        <dbReference type="ARBA" id="ARBA00022448"/>
    </source>
</evidence>
<evidence type="ECO:0000256" key="5">
    <source>
        <dbReference type="ARBA" id="ARBA00023027"/>
    </source>
</evidence>
<keyword evidence="6" id="KW-0406">Ion transport</keyword>
<keyword evidence="2" id="KW-0813">Transport</keyword>
<dbReference type="EMBL" id="FNID01000001">
    <property type="protein sequence ID" value="SDM54316.1"/>
    <property type="molecule type" value="Genomic_DNA"/>
</dbReference>
<evidence type="ECO:0000256" key="1">
    <source>
        <dbReference type="ARBA" id="ARBA00017378"/>
    </source>
</evidence>
<evidence type="ECO:0000259" key="8">
    <source>
        <dbReference type="PROSITE" id="PS51202"/>
    </source>
</evidence>
<sequence length="218" mass="23648">MIVIVVGGGKVGYYLSKTLLEHGHEPRIIEINRDLCQKCANDLDIPVIIGDGTTIKSLGEAGADEADALICVTGKDEDNLVACELGKRVYNIKRTVARVNNPKNASIMKRLGVDIPISSTDNIARLLEREVDSAAIKNLMSLNRGETSLSEIALPADFKYSGKTLAEIHLPEDSVIVSISRNDQIIIPRGSTVLQAGDHIITITKDNTLHELSRQLGL</sequence>
<evidence type="ECO:0000313" key="10">
    <source>
        <dbReference type="Proteomes" id="UP000199182"/>
    </source>
</evidence>
<dbReference type="InterPro" id="IPR003148">
    <property type="entry name" value="RCK_N"/>
</dbReference>
<dbReference type="SUPFAM" id="SSF51735">
    <property type="entry name" value="NAD(P)-binding Rossmann-fold domains"/>
    <property type="match status" value="1"/>
</dbReference>
<keyword evidence="4" id="KW-0630">Potassium</keyword>
<dbReference type="Pfam" id="PF02254">
    <property type="entry name" value="TrkA_N"/>
    <property type="match status" value="1"/>
</dbReference>
<dbReference type="GO" id="GO:0005886">
    <property type="term" value="C:plasma membrane"/>
    <property type="evidence" value="ECO:0007669"/>
    <property type="project" value="InterPro"/>
</dbReference>
<evidence type="ECO:0000256" key="3">
    <source>
        <dbReference type="ARBA" id="ARBA00022538"/>
    </source>
</evidence>